<reference evidence="2" key="1">
    <citation type="submission" date="2020-02" db="EMBL/GenBank/DDBJ databases">
        <authorList>
            <person name="Meier V. D."/>
        </authorList>
    </citation>
    <scope>NUCLEOTIDE SEQUENCE</scope>
    <source>
        <strain evidence="2">AVDCRST_MAG79</strain>
    </source>
</reference>
<sequence length="116" mass="12427">MRPHTPDPALSTSYGLYDRLPPLERLSADARRTPGPLAPTVSADRAAAPERSTVEPAPAAGAVVEVRYGLDTVANVWVAQFFDGVSGEFVRSVPATRVKHQLAALRHLDRGVDVEA</sequence>
<dbReference type="AlphaFoldDB" id="A0A6J4UEE0"/>
<name>A0A6J4UEE0_9ACTN</name>
<organism evidence="2">
    <name type="scientific">uncultured Thermoleophilia bacterium</name>
    <dbReference type="NCBI Taxonomy" id="1497501"/>
    <lineage>
        <taxon>Bacteria</taxon>
        <taxon>Bacillati</taxon>
        <taxon>Actinomycetota</taxon>
        <taxon>Thermoleophilia</taxon>
        <taxon>environmental samples</taxon>
    </lineage>
</organism>
<feature type="region of interest" description="Disordered" evidence="1">
    <location>
        <begin position="28"/>
        <end position="56"/>
    </location>
</feature>
<gene>
    <name evidence="2" type="ORF">AVDCRST_MAG79-2305</name>
</gene>
<accession>A0A6J4UEE0</accession>
<proteinExistence type="predicted"/>
<protein>
    <submittedName>
        <fullName evidence="2">Uncharacterized protein</fullName>
    </submittedName>
</protein>
<dbReference type="EMBL" id="CADCWC010000346">
    <property type="protein sequence ID" value="CAA9545971.1"/>
    <property type="molecule type" value="Genomic_DNA"/>
</dbReference>
<evidence type="ECO:0000313" key="2">
    <source>
        <dbReference type="EMBL" id="CAA9545971.1"/>
    </source>
</evidence>
<evidence type="ECO:0000256" key="1">
    <source>
        <dbReference type="SAM" id="MobiDB-lite"/>
    </source>
</evidence>